<evidence type="ECO:0008006" key="3">
    <source>
        <dbReference type="Google" id="ProtNLM"/>
    </source>
</evidence>
<gene>
    <name evidence="1" type="ORF">FCI23_25305</name>
</gene>
<dbReference type="Proteomes" id="UP000305778">
    <property type="component" value="Unassembled WGS sequence"/>
</dbReference>
<reference evidence="1 2" key="1">
    <citation type="submission" date="2019-04" db="EMBL/GenBank/DDBJ databases">
        <title>Streptomyces oryziradicis sp. nov., a novel actinomycete isolated from rhizosphere soil of rice (Oryza sativa L.).</title>
        <authorList>
            <person name="Li C."/>
        </authorList>
    </citation>
    <scope>NUCLEOTIDE SEQUENCE [LARGE SCALE GENOMIC DNA]</scope>
    <source>
        <strain evidence="1 2">NEAU-C40</strain>
    </source>
</reference>
<keyword evidence="2" id="KW-1185">Reference proteome</keyword>
<evidence type="ECO:0000313" key="1">
    <source>
        <dbReference type="EMBL" id="TKA08906.1"/>
    </source>
</evidence>
<organism evidence="1 2">
    <name type="scientific">Actinacidiphila oryziradicis</name>
    <dbReference type="NCBI Taxonomy" id="2571141"/>
    <lineage>
        <taxon>Bacteria</taxon>
        <taxon>Bacillati</taxon>
        <taxon>Actinomycetota</taxon>
        <taxon>Actinomycetes</taxon>
        <taxon>Kitasatosporales</taxon>
        <taxon>Streptomycetaceae</taxon>
        <taxon>Actinacidiphila</taxon>
    </lineage>
</organism>
<comment type="caution">
    <text evidence="1">The sequence shown here is derived from an EMBL/GenBank/DDBJ whole genome shotgun (WGS) entry which is preliminary data.</text>
</comment>
<name>A0A4U0SHA3_9ACTN</name>
<evidence type="ECO:0000313" key="2">
    <source>
        <dbReference type="Proteomes" id="UP000305778"/>
    </source>
</evidence>
<proteinExistence type="predicted"/>
<dbReference type="RefSeq" id="WP_136726234.1">
    <property type="nucleotide sequence ID" value="NZ_SUMC01000026.1"/>
</dbReference>
<protein>
    <recommendedName>
        <fullName evidence="3">Cell envelope-related transcriptional attenuator domain-containing protein</fullName>
    </recommendedName>
</protein>
<dbReference type="AlphaFoldDB" id="A0A4U0SHA3"/>
<dbReference type="EMBL" id="SUMC01000026">
    <property type="protein sequence ID" value="TKA08906.1"/>
    <property type="molecule type" value="Genomic_DNA"/>
</dbReference>
<sequence length="77" mass="7936">MKILACTTAVLILVVAGFLYYLYNQLNGNIHTAAISTKSAGVEKKDAFGRSPINILVVGSDSRSSKADCSLGGACGA</sequence>
<accession>A0A4U0SHA3</accession>